<accession>A0A6J5F0Z7</accession>
<protein>
    <submittedName>
        <fullName evidence="2">Uncharacterized protein</fullName>
    </submittedName>
</protein>
<gene>
    <name evidence="2" type="ORF">LMG29660_06864</name>
</gene>
<reference evidence="2 3" key="1">
    <citation type="submission" date="2020-04" db="EMBL/GenBank/DDBJ databases">
        <authorList>
            <person name="De Canck E."/>
        </authorList>
    </citation>
    <scope>NUCLEOTIDE SEQUENCE [LARGE SCALE GENOMIC DNA]</scope>
    <source>
        <strain evidence="2 3">LMG 29660</strain>
    </source>
</reference>
<feature type="region of interest" description="Disordered" evidence="1">
    <location>
        <begin position="660"/>
        <end position="698"/>
    </location>
</feature>
<dbReference type="Proteomes" id="UP000494135">
    <property type="component" value="Unassembled WGS sequence"/>
</dbReference>
<feature type="region of interest" description="Disordered" evidence="1">
    <location>
        <begin position="813"/>
        <end position="838"/>
    </location>
</feature>
<name>A0A6J5F0Z7_9BURK</name>
<dbReference type="AlphaFoldDB" id="A0A6J5F0Z7"/>
<evidence type="ECO:0000256" key="1">
    <source>
        <dbReference type="SAM" id="MobiDB-lite"/>
    </source>
</evidence>
<proteinExistence type="predicted"/>
<feature type="region of interest" description="Disordered" evidence="1">
    <location>
        <begin position="740"/>
        <end position="768"/>
    </location>
</feature>
<sequence length="838" mass="94835">MRVGERARQPEQVREVHRLVEQRAAAAARLFERERAERHDLDARLPHVHFAGQHRCFVERGARVVPAAGGQCRARVCGRLQQHDGAPPQRPVRRKFGCSDRIDPLDERMAGCLAIARRMNAHLLSETRHRQPRQAARDAHRVERLEQVDRAMLDAAQQRDARGGAIAEQHGIGRARVFEHIEPVREQRGGLVDAVGLVRERRAHRREHAGEWMAAPEIGFRACQRRRQRVVGEPDLAFAQVAQARDQLAPARDIAEPGRRLAARRGVLEAARLRRFADDDRARRQPVRVHLREPRRRGRREVGPRFEQLDEAVDFVGVIRGRAEDQRAFVAHRRRRAGIREDARDLAPRLDMALAERQRPCHRDAQRRTLVEFRIGQQREPVEHVVDAALLDRVLETALRERIRHLELAGRIRVAGGFRGHPVCVEPGGRTRVQRAALGVGARGQAVAQRVAHERMKPAPVRIVRRNEQRRVACEPRETVGRVRIVEQRGAQRRMQAIGDARAGQECRVVGRQVREQQFDEAVARAVHAGGERVDRLARVGRARHRGHRELQAERPAVDAFEQPRARVGVDPLRKARADQRDRLVERETQPVGARERALPAGEQIAGHVIEPAPRGDDDMQVLRRVVQHVGQRIEAGRRQPLRIVDDQERIDRQLRDLGQPRGHALQRTRRVGRADRDQAPEAGPRAAGSHRLHEPLQQPRGIVALVGRQPHDRAAECEGFAAPLREQRRLAVTGRRLHERDRPAVESGRGEAQPRAGQQLRRHARRGRLQDQFGGRRVGAIGWVGHRGSSRNPAVPCRPASGVGVGGRIGRTAFARQSPPRRVGPHRHRIDSMGSDA</sequence>
<evidence type="ECO:0000313" key="2">
    <source>
        <dbReference type="EMBL" id="CAB3771331.1"/>
    </source>
</evidence>
<dbReference type="EMBL" id="CADIKG010000032">
    <property type="protein sequence ID" value="CAB3771331.1"/>
    <property type="molecule type" value="Genomic_DNA"/>
</dbReference>
<organism evidence="2 3">
    <name type="scientific">Burkholderia puraquae</name>
    <dbReference type="NCBI Taxonomy" id="1904757"/>
    <lineage>
        <taxon>Bacteria</taxon>
        <taxon>Pseudomonadati</taxon>
        <taxon>Pseudomonadota</taxon>
        <taxon>Betaproteobacteria</taxon>
        <taxon>Burkholderiales</taxon>
        <taxon>Burkholderiaceae</taxon>
        <taxon>Burkholderia</taxon>
        <taxon>Burkholderia cepacia complex</taxon>
    </lineage>
</organism>
<evidence type="ECO:0000313" key="3">
    <source>
        <dbReference type="Proteomes" id="UP000494135"/>
    </source>
</evidence>